<dbReference type="EMBL" id="JAAVMB010000002">
    <property type="protein sequence ID" value="NKC66971.1"/>
    <property type="molecule type" value="Genomic_DNA"/>
</dbReference>
<dbReference type="Pfam" id="PF14552">
    <property type="entry name" value="Tautomerase_2"/>
    <property type="match status" value="1"/>
</dbReference>
<dbReference type="InterPro" id="IPR014347">
    <property type="entry name" value="Tautomerase/MIF_sf"/>
</dbReference>
<reference evidence="1 2" key="1">
    <citation type="submission" date="2020-03" db="EMBL/GenBank/DDBJ databases">
        <title>Bacterial samples isolated from urine from healthy bovine heifers (Gyr breed).</title>
        <authorList>
            <person name="Giannattasio-Ferraz S."/>
            <person name="Maskeri L."/>
            <person name="Penido A."/>
            <person name="Barbosa-Stancioli E.F."/>
            <person name="Putonti C."/>
        </authorList>
    </citation>
    <scope>NUCLEOTIDE SEQUENCE [LARGE SCALE GENOMIC DNA]</scope>
    <source>
        <strain evidence="1 2">UFMG-H7</strain>
    </source>
</reference>
<dbReference type="Proteomes" id="UP000521358">
    <property type="component" value="Unassembled WGS sequence"/>
</dbReference>
<evidence type="ECO:0000313" key="1">
    <source>
        <dbReference type="EMBL" id="NKC66971.1"/>
    </source>
</evidence>
<dbReference type="AlphaFoldDB" id="A0A7X6I214"/>
<evidence type="ECO:0000313" key="2">
    <source>
        <dbReference type="Proteomes" id="UP000521358"/>
    </source>
</evidence>
<comment type="caution">
    <text evidence="1">The sequence shown here is derived from an EMBL/GenBank/DDBJ whole genome shotgun (WGS) entry which is preliminary data.</text>
</comment>
<gene>
    <name evidence="1" type="ORF">HED35_02605</name>
</gene>
<name>A0A7X6I214_9ENTE</name>
<dbReference type="Gene3D" id="3.30.429.10">
    <property type="entry name" value="Macrophage Migration Inhibitory Factor"/>
    <property type="match status" value="1"/>
</dbReference>
<organism evidence="1 2">
    <name type="scientific">Vagococcus fluvialis</name>
    <dbReference type="NCBI Taxonomy" id="2738"/>
    <lineage>
        <taxon>Bacteria</taxon>
        <taxon>Bacillati</taxon>
        <taxon>Bacillota</taxon>
        <taxon>Bacilli</taxon>
        <taxon>Lactobacillales</taxon>
        <taxon>Enterococcaceae</taxon>
        <taxon>Vagococcus</taxon>
    </lineage>
</organism>
<proteinExistence type="predicted"/>
<dbReference type="PANTHER" id="PTHR38460:SF1">
    <property type="entry name" value="TAUTOMERASE YOLI-RELATED"/>
    <property type="match status" value="1"/>
</dbReference>
<dbReference type="PANTHER" id="PTHR38460">
    <property type="entry name" value="TAUTOMERASE YOLI-RELATED"/>
    <property type="match status" value="1"/>
</dbReference>
<dbReference type="SUPFAM" id="SSF55331">
    <property type="entry name" value="Tautomerase/MIF"/>
    <property type="match status" value="1"/>
</dbReference>
<dbReference type="InterPro" id="IPR037479">
    <property type="entry name" value="Tauto_MSAD"/>
</dbReference>
<sequence>MPLVFFDVIKGRTEAELTEILNVSHQVFVDTLDIPEGDRYQILRQHEPFEMIIKDTGLGFERSNKVVVLTVVSRHRGKEMKTALYRKLVEELEEKCQIQPSDVMISFSINEDTDWSFGFGRAQFLTGELKG</sequence>
<dbReference type="RefSeq" id="WP_167806255.1">
    <property type="nucleotide sequence ID" value="NZ_JAAVMB010000002.1"/>
</dbReference>
<accession>A0A7X6I214</accession>
<protein>
    <submittedName>
        <fullName evidence="1">Tautomerase family protein</fullName>
    </submittedName>
</protein>